<feature type="domain" description="Ig-like" evidence="5">
    <location>
        <begin position="10"/>
        <end position="124"/>
    </location>
</feature>
<evidence type="ECO:0000313" key="6">
    <source>
        <dbReference type="Proteomes" id="UP000695023"/>
    </source>
</evidence>
<dbReference type="GO" id="GO:0050852">
    <property type="term" value="P:T cell receptor signaling pathway"/>
    <property type="evidence" value="ECO:0007669"/>
    <property type="project" value="TreeGrafter"/>
</dbReference>
<evidence type="ECO:0000256" key="3">
    <source>
        <dbReference type="ARBA" id="ARBA00023319"/>
    </source>
</evidence>
<gene>
    <name evidence="7" type="primary">LOC102203244</name>
</gene>
<dbReference type="InterPro" id="IPR036179">
    <property type="entry name" value="Ig-like_dom_sf"/>
</dbReference>
<organism evidence="6 7">
    <name type="scientific">Pundamilia nyererei</name>
    <dbReference type="NCBI Taxonomy" id="303518"/>
    <lineage>
        <taxon>Eukaryota</taxon>
        <taxon>Metazoa</taxon>
        <taxon>Chordata</taxon>
        <taxon>Craniata</taxon>
        <taxon>Vertebrata</taxon>
        <taxon>Euteleostomi</taxon>
        <taxon>Actinopterygii</taxon>
        <taxon>Neopterygii</taxon>
        <taxon>Teleostei</taxon>
        <taxon>Neoteleostei</taxon>
        <taxon>Acanthomorphata</taxon>
        <taxon>Ovalentaria</taxon>
        <taxon>Cichlomorphae</taxon>
        <taxon>Cichliformes</taxon>
        <taxon>Cichlidae</taxon>
        <taxon>African cichlids</taxon>
        <taxon>Pseudocrenilabrinae</taxon>
        <taxon>Haplochromini</taxon>
        <taxon>Pundamilia</taxon>
    </lineage>
</organism>
<keyword evidence="4" id="KW-0732">Signal</keyword>
<dbReference type="InterPro" id="IPR013106">
    <property type="entry name" value="Ig_V-set"/>
</dbReference>
<protein>
    <submittedName>
        <fullName evidence="7">Coxsackievirus and adenovirus receptor homolog isoform X1</fullName>
    </submittedName>
</protein>
<dbReference type="Pfam" id="PF07686">
    <property type="entry name" value="V-set"/>
    <property type="match status" value="1"/>
</dbReference>
<feature type="signal peptide" evidence="4">
    <location>
        <begin position="1"/>
        <end position="17"/>
    </location>
</feature>
<dbReference type="SMART" id="SM00409">
    <property type="entry name" value="IG"/>
    <property type="match status" value="1"/>
</dbReference>
<dbReference type="Gene3D" id="2.60.40.10">
    <property type="entry name" value="Immunoglobulins"/>
    <property type="match status" value="1"/>
</dbReference>
<keyword evidence="7" id="KW-0675">Receptor</keyword>
<comment type="subcellular location">
    <subcellularLocation>
        <location evidence="1">Membrane</location>
    </subcellularLocation>
</comment>
<keyword evidence="2" id="KW-0472">Membrane</keyword>
<keyword evidence="3" id="KW-0393">Immunoglobulin domain</keyword>
<dbReference type="GO" id="GO:0009897">
    <property type="term" value="C:external side of plasma membrane"/>
    <property type="evidence" value="ECO:0007669"/>
    <property type="project" value="TreeGrafter"/>
</dbReference>
<dbReference type="GO" id="GO:0001817">
    <property type="term" value="P:regulation of cytokine production"/>
    <property type="evidence" value="ECO:0007669"/>
    <property type="project" value="TreeGrafter"/>
</dbReference>
<dbReference type="PROSITE" id="PS50835">
    <property type="entry name" value="IG_LIKE"/>
    <property type="match status" value="1"/>
</dbReference>
<accession>A0A9Y3S4M4</accession>
<evidence type="ECO:0000259" key="5">
    <source>
        <dbReference type="PROSITE" id="PS50835"/>
    </source>
</evidence>
<evidence type="ECO:0000256" key="1">
    <source>
        <dbReference type="ARBA" id="ARBA00004370"/>
    </source>
</evidence>
<dbReference type="RefSeq" id="XP_005753897.1">
    <property type="nucleotide sequence ID" value="XM_005753840.2"/>
</dbReference>
<dbReference type="InterPro" id="IPR007110">
    <property type="entry name" value="Ig-like_dom"/>
</dbReference>
<dbReference type="PANTHER" id="PTHR24100">
    <property type="entry name" value="BUTYROPHILIN"/>
    <property type="match status" value="1"/>
</dbReference>
<dbReference type="InterPro" id="IPR013783">
    <property type="entry name" value="Ig-like_fold"/>
</dbReference>
<reference evidence="7" key="1">
    <citation type="submission" date="2025-08" db="UniProtKB">
        <authorList>
            <consortium name="RefSeq"/>
        </authorList>
    </citation>
    <scope>IDENTIFICATION</scope>
</reference>
<dbReference type="InterPro" id="IPR003599">
    <property type="entry name" value="Ig_sub"/>
</dbReference>
<dbReference type="Proteomes" id="UP000695023">
    <property type="component" value="Unplaced"/>
</dbReference>
<feature type="chain" id="PRO_5041239628" evidence="4">
    <location>
        <begin position="18"/>
        <end position="164"/>
    </location>
</feature>
<dbReference type="InterPro" id="IPR050504">
    <property type="entry name" value="IgSF_BTN/MOG"/>
</dbReference>
<sequence length="164" mass="18453">MLSVAVFLCLLVILVSGLKELIVNPGQDAPLQCQGPRDAEITLLEWNRADLKSDDYVFLYRNQRPYENYQHESFKGRVNLMDPSMKDGNVSVTLRNVKLTDTGTYKCQITTKETESVVHECSISLKVTTSDKHTKESQAESKDGGEKDKCLSVIIPVLSVFAYY</sequence>
<dbReference type="GeneID" id="102203244"/>
<dbReference type="GO" id="GO:0005102">
    <property type="term" value="F:signaling receptor binding"/>
    <property type="evidence" value="ECO:0007669"/>
    <property type="project" value="TreeGrafter"/>
</dbReference>
<name>A0A9Y3S4M4_9CICH</name>
<proteinExistence type="predicted"/>
<keyword evidence="6" id="KW-1185">Reference proteome</keyword>
<dbReference type="AlphaFoldDB" id="A0A9Y3S4M4"/>
<dbReference type="SUPFAM" id="SSF48726">
    <property type="entry name" value="Immunoglobulin"/>
    <property type="match status" value="1"/>
</dbReference>
<evidence type="ECO:0000313" key="7">
    <source>
        <dbReference type="RefSeq" id="XP_005753897.1"/>
    </source>
</evidence>
<evidence type="ECO:0000256" key="2">
    <source>
        <dbReference type="ARBA" id="ARBA00023136"/>
    </source>
</evidence>
<evidence type="ECO:0000256" key="4">
    <source>
        <dbReference type="SAM" id="SignalP"/>
    </source>
</evidence>
<dbReference type="PANTHER" id="PTHR24100:SF151">
    <property type="entry name" value="ICOS LIGAND"/>
    <property type="match status" value="1"/>
</dbReference>